<dbReference type="GO" id="GO:0019239">
    <property type="term" value="F:deaminase activity"/>
    <property type="evidence" value="ECO:0007669"/>
    <property type="project" value="TreeGrafter"/>
</dbReference>
<evidence type="ECO:0000313" key="2">
    <source>
        <dbReference type="EMBL" id="QDU08962.1"/>
    </source>
</evidence>
<dbReference type="InterPro" id="IPR006175">
    <property type="entry name" value="YjgF/YER057c/UK114"/>
</dbReference>
<evidence type="ECO:0000313" key="3">
    <source>
        <dbReference type="Proteomes" id="UP000318384"/>
    </source>
</evidence>
<name>A0A517WUR3_9PLAN</name>
<gene>
    <name evidence="2" type="primary">rutC</name>
    <name evidence="2" type="ORF">V202x_23320</name>
</gene>
<dbReference type="PANTHER" id="PTHR11803">
    <property type="entry name" value="2-IMINOBUTANOATE/2-IMINOPROPANOATE DEAMINASE RIDA"/>
    <property type="match status" value="1"/>
</dbReference>
<evidence type="ECO:0000256" key="1">
    <source>
        <dbReference type="ARBA" id="ARBA00010552"/>
    </source>
</evidence>
<dbReference type="Pfam" id="PF01042">
    <property type="entry name" value="Ribonuc_L-PSP"/>
    <property type="match status" value="3"/>
</dbReference>
<dbReference type="InterPro" id="IPR035959">
    <property type="entry name" value="RutC-like_sf"/>
</dbReference>
<dbReference type="Gene3D" id="3.30.1330.40">
    <property type="entry name" value="RutC-like"/>
    <property type="match status" value="3"/>
</dbReference>
<sequence>MVPKSLILWEESKIDPLRIVDPPMKYLMNLLIAVLLLVVTDAVTAEVSYLKSTPQSESSLCVVVKDTVLVHTSQILPLNLKGGQIPSANASDQTALVLKNLNYLLKKVDSNLNRLVKLNIYVAREDLVQQVQQRIKEELEVIAQPACTYVVTKLPGPNALVAMDAVAATNSSKQLAKVQIYNDEVSGFSASLLPAGRTAYISGQAVKADTLTEATRKTMEELHQTLKYIGTSPSNVIHVKAFMTPMKEANDVELVIDSFFPEERQPPVSLVEWFSSLPIEIEMIVAMPENKATVRPAETVIYQTPTGMKASPVYSRVAIAEVSDRIYVSGILAKENKNNDQQIRSVFNQLRTIVEKAGSDLNHLAKATYYVSDNAVSGPFGKIRTEYYNPKRPPAASKATVKSVGFPNRTLVIDMIAIPSK</sequence>
<dbReference type="Proteomes" id="UP000318384">
    <property type="component" value="Chromosome"/>
</dbReference>
<proteinExistence type="inferred from homology"/>
<dbReference type="CDD" id="cd00448">
    <property type="entry name" value="YjgF_YER057c_UK114_family"/>
    <property type="match status" value="2"/>
</dbReference>
<protein>
    <submittedName>
        <fullName evidence="2">Aminoacrylate peracid reductase RutC</fullName>
    </submittedName>
</protein>
<dbReference type="EMBL" id="CP037422">
    <property type="protein sequence ID" value="QDU08962.1"/>
    <property type="molecule type" value="Genomic_DNA"/>
</dbReference>
<dbReference type="OrthoDB" id="215119at2"/>
<dbReference type="AlphaFoldDB" id="A0A517WUR3"/>
<reference evidence="2 3" key="1">
    <citation type="submission" date="2019-03" db="EMBL/GenBank/DDBJ databases">
        <title>Deep-cultivation of Planctomycetes and their phenomic and genomic characterization uncovers novel biology.</title>
        <authorList>
            <person name="Wiegand S."/>
            <person name="Jogler M."/>
            <person name="Boedeker C."/>
            <person name="Pinto D."/>
            <person name="Vollmers J."/>
            <person name="Rivas-Marin E."/>
            <person name="Kohn T."/>
            <person name="Peeters S.H."/>
            <person name="Heuer A."/>
            <person name="Rast P."/>
            <person name="Oberbeckmann S."/>
            <person name="Bunk B."/>
            <person name="Jeske O."/>
            <person name="Meyerdierks A."/>
            <person name="Storesund J.E."/>
            <person name="Kallscheuer N."/>
            <person name="Luecker S."/>
            <person name="Lage O.M."/>
            <person name="Pohl T."/>
            <person name="Merkel B.J."/>
            <person name="Hornburger P."/>
            <person name="Mueller R.-W."/>
            <person name="Bruemmer F."/>
            <person name="Labrenz M."/>
            <person name="Spormann A.M."/>
            <person name="Op den Camp H."/>
            <person name="Overmann J."/>
            <person name="Amann R."/>
            <person name="Jetten M.S.M."/>
            <person name="Mascher T."/>
            <person name="Medema M.H."/>
            <person name="Devos D.P."/>
            <person name="Kaster A.-K."/>
            <person name="Ovreas L."/>
            <person name="Rohde M."/>
            <person name="Galperin M.Y."/>
            <person name="Jogler C."/>
        </authorList>
    </citation>
    <scope>NUCLEOTIDE SEQUENCE [LARGE SCALE GENOMIC DNA]</scope>
    <source>
        <strain evidence="2 3">V202</strain>
    </source>
</reference>
<keyword evidence="3" id="KW-1185">Reference proteome</keyword>
<organism evidence="2 3">
    <name type="scientific">Gimesia aquarii</name>
    <dbReference type="NCBI Taxonomy" id="2527964"/>
    <lineage>
        <taxon>Bacteria</taxon>
        <taxon>Pseudomonadati</taxon>
        <taxon>Planctomycetota</taxon>
        <taxon>Planctomycetia</taxon>
        <taxon>Planctomycetales</taxon>
        <taxon>Planctomycetaceae</taxon>
        <taxon>Gimesia</taxon>
    </lineage>
</organism>
<comment type="similarity">
    <text evidence="1">Belongs to the RutC family.</text>
</comment>
<dbReference type="GO" id="GO:0005829">
    <property type="term" value="C:cytosol"/>
    <property type="evidence" value="ECO:0007669"/>
    <property type="project" value="TreeGrafter"/>
</dbReference>
<dbReference type="PANTHER" id="PTHR11803:SF58">
    <property type="entry name" value="PROTEIN HMF1-RELATED"/>
    <property type="match status" value="1"/>
</dbReference>
<dbReference type="SUPFAM" id="SSF55298">
    <property type="entry name" value="YjgF-like"/>
    <property type="match status" value="3"/>
</dbReference>
<accession>A0A517WUR3</accession>